<keyword evidence="1" id="KW-0547">Nucleotide-binding</keyword>
<dbReference type="STRING" id="522772.Dacet_2425"/>
<dbReference type="HOGENOM" id="CLU_105899_6_1_0"/>
<dbReference type="HAMAP" id="MF_00122">
    <property type="entry name" value="GatC"/>
    <property type="match status" value="1"/>
</dbReference>
<dbReference type="GO" id="GO:0005524">
    <property type="term" value="F:ATP binding"/>
    <property type="evidence" value="ECO:0007669"/>
    <property type="project" value="UniProtKB-KW"/>
</dbReference>
<proteinExistence type="inferred from homology"/>
<keyword evidence="1" id="KW-0067">ATP-binding</keyword>
<dbReference type="eggNOG" id="COG0721">
    <property type="taxonomic scope" value="Bacteria"/>
</dbReference>
<keyword evidence="1" id="KW-0436">Ligase</keyword>
<dbReference type="GO" id="GO:0050566">
    <property type="term" value="F:asparaginyl-tRNA synthase (glutamine-hydrolyzing) activity"/>
    <property type="evidence" value="ECO:0007669"/>
    <property type="project" value="RHEA"/>
</dbReference>
<evidence type="ECO:0000313" key="3">
    <source>
        <dbReference type="EMBL" id="ADD69187.1"/>
    </source>
</evidence>
<name>D4H3T5_DENA2</name>
<reference evidence="3 4" key="1">
    <citation type="journal article" date="2010" name="Stand. Genomic Sci.">
        <title>Complete genome sequence of Denitrovibrio acetiphilus type strain (N2460).</title>
        <authorList>
            <person name="Kiss H."/>
            <person name="Lang E."/>
            <person name="Lapidus A."/>
            <person name="Copeland A."/>
            <person name="Nolan M."/>
            <person name="Glavina Del Rio T."/>
            <person name="Chen F."/>
            <person name="Lucas S."/>
            <person name="Tice H."/>
            <person name="Cheng J.F."/>
            <person name="Han C."/>
            <person name="Goodwin L."/>
            <person name="Pitluck S."/>
            <person name="Liolios K."/>
            <person name="Pati A."/>
            <person name="Ivanova N."/>
            <person name="Mavromatis K."/>
            <person name="Chen A."/>
            <person name="Palaniappan K."/>
            <person name="Land M."/>
            <person name="Hauser L."/>
            <person name="Chang Y.J."/>
            <person name="Jeffries C.D."/>
            <person name="Detter J.C."/>
            <person name="Brettin T."/>
            <person name="Spring S."/>
            <person name="Rohde M."/>
            <person name="Goker M."/>
            <person name="Woyke T."/>
            <person name="Bristow J."/>
            <person name="Eisen J.A."/>
            <person name="Markowitz V."/>
            <person name="Hugenholtz P."/>
            <person name="Kyrpides N.C."/>
            <person name="Klenk H.P."/>
        </authorList>
    </citation>
    <scope>NUCLEOTIDE SEQUENCE [LARGE SCALE GENOMIC DNA]</scope>
    <source>
        <strain evidence="4">DSM 12809 / NBRC 114555 / N2460</strain>
    </source>
</reference>
<dbReference type="Pfam" id="PF02686">
    <property type="entry name" value="GatC"/>
    <property type="match status" value="1"/>
</dbReference>
<dbReference type="InterPro" id="IPR036113">
    <property type="entry name" value="Asp/Glu-ADT_sf_sub_c"/>
</dbReference>
<evidence type="ECO:0000256" key="2">
    <source>
        <dbReference type="SAM" id="MobiDB-lite"/>
    </source>
</evidence>
<dbReference type="Proteomes" id="UP000002012">
    <property type="component" value="Chromosome"/>
</dbReference>
<protein>
    <recommendedName>
        <fullName evidence="1">Aspartyl/glutamyl-tRNA(Asn/Gln) amidotransferase subunit C</fullName>
        <shortName evidence="1">Asp/Glu-ADT subunit C</shortName>
        <ecNumber evidence="1">6.3.5.-</ecNumber>
    </recommendedName>
</protein>
<comment type="subunit">
    <text evidence="1">Heterotrimer of A, B and C subunits.</text>
</comment>
<dbReference type="SUPFAM" id="SSF141000">
    <property type="entry name" value="Glu-tRNAGln amidotransferase C subunit"/>
    <property type="match status" value="1"/>
</dbReference>
<dbReference type="PANTHER" id="PTHR15004:SF0">
    <property type="entry name" value="GLUTAMYL-TRNA(GLN) AMIDOTRANSFERASE SUBUNIT C, MITOCHONDRIAL"/>
    <property type="match status" value="1"/>
</dbReference>
<dbReference type="Gene3D" id="1.10.20.60">
    <property type="entry name" value="Glu-tRNAGln amidotransferase C subunit, N-terminal domain"/>
    <property type="match status" value="1"/>
</dbReference>
<keyword evidence="3" id="KW-0808">Transferase</keyword>
<comment type="catalytic activity">
    <reaction evidence="1">
        <text>L-glutamyl-tRNA(Gln) + L-glutamine + ATP + H2O = L-glutaminyl-tRNA(Gln) + L-glutamate + ADP + phosphate + H(+)</text>
        <dbReference type="Rhea" id="RHEA:17521"/>
        <dbReference type="Rhea" id="RHEA-COMP:9681"/>
        <dbReference type="Rhea" id="RHEA-COMP:9684"/>
        <dbReference type="ChEBI" id="CHEBI:15377"/>
        <dbReference type="ChEBI" id="CHEBI:15378"/>
        <dbReference type="ChEBI" id="CHEBI:29985"/>
        <dbReference type="ChEBI" id="CHEBI:30616"/>
        <dbReference type="ChEBI" id="CHEBI:43474"/>
        <dbReference type="ChEBI" id="CHEBI:58359"/>
        <dbReference type="ChEBI" id="CHEBI:78520"/>
        <dbReference type="ChEBI" id="CHEBI:78521"/>
        <dbReference type="ChEBI" id="CHEBI:456216"/>
    </reaction>
</comment>
<dbReference type="GO" id="GO:0050567">
    <property type="term" value="F:glutaminyl-tRNA synthase (glutamine-hydrolyzing) activity"/>
    <property type="evidence" value="ECO:0007669"/>
    <property type="project" value="UniProtKB-UniRule"/>
</dbReference>
<comment type="similarity">
    <text evidence="1">Belongs to the GatC family.</text>
</comment>
<dbReference type="OrthoDB" id="9813938at2"/>
<comment type="function">
    <text evidence="1">Allows the formation of correctly charged Asn-tRNA(Asn) or Gln-tRNA(Gln) through the transamidation of misacylated Asp-tRNA(Asn) or Glu-tRNA(Gln) in organisms which lack either or both of asparaginyl-tRNA or glutaminyl-tRNA synthetases. The reaction takes place in the presence of glutamine and ATP through an activated phospho-Asp-tRNA(Asn) or phospho-Glu-tRNA(Gln).</text>
</comment>
<dbReference type="InParanoid" id="D4H3T5"/>
<dbReference type="GO" id="GO:0016740">
    <property type="term" value="F:transferase activity"/>
    <property type="evidence" value="ECO:0007669"/>
    <property type="project" value="UniProtKB-KW"/>
</dbReference>
<accession>D4H3T5</accession>
<dbReference type="GO" id="GO:0006412">
    <property type="term" value="P:translation"/>
    <property type="evidence" value="ECO:0007669"/>
    <property type="project" value="UniProtKB-UniRule"/>
</dbReference>
<dbReference type="PANTHER" id="PTHR15004">
    <property type="entry name" value="GLUTAMYL-TRNA(GLN) AMIDOTRANSFERASE SUBUNIT C, MITOCHONDRIAL"/>
    <property type="match status" value="1"/>
</dbReference>
<feature type="region of interest" description="Disordered" evidence="2">
    <location>
        <begin position="76"/>
        <end position="97"/>
    </location>
</feature>
<comment type="catalytic activity">
    <reaction evidence="1">
        <text>L-aspartyl-tRNA(Asn) + L-glutamine + ATP + H2O = L-asparaginyl-tRNA(Asn) + L-glutamate + ADP + phosphate + 2 H(+)</text>
        <dbReference type="Rhea" id="RHEA:14513"/>
        <dbReference type="Rhea" id="RHEA-COMP:9674"/>
        <dbReference type="Rhea" id="RHEA-COMP:9677"/>
        <dbReference type="ChEBI" id="CHEBI:15377"/>
        <dbReference type="ChEBI" id="CHEBI:15378"/>
        <dbReference type="ChEBI" id="CHEBI:29985"/>
        <dbReference type="ChEBI" id="CHEBI:30616"/>
        <dbReference type="ChEBI" id="CHEBI:43474"/>
        <dbReference type="ChEBI" id="CHEBI:58359"/>
        <dbReference type="ChEBI" id="CHEBI:78515"/>
        <dbReference type="ChEBI" id="CHEBI:78516"/>
        <dbReference type="ChEBI" id="CHEBI:456216"/>
    </reaction>
</comment>
<dbReference type="AlphaFoldDB" id="D4H3T5"/>
<dbReference type="RefSeq" id="WP_013011688.1">
    <property type="nucleotide sequence ID" value="NC_013943.1"/>
</dbReference>
<dbReference type="EC" id="6.3.5.-" evidence="1"/>
<dbReference type="EMBL" id="CP001968">
    <property type="protein sequence ID" value="ADD69187.1"/>
    <property type="molecule type" value="Genomic_DNA"/>
</dbReference>
<dbReference type="InterPro" id="IPR003837">
    <property type="entry name" value="GatC"/>
</dbReference>
<organism evidence="3 4">
    <name type="scientific">Denitrovibrio acetiphilus (strain DSM 12809 / NBRC 114555 / N2460)</name>
    <dbReference type="NCBI Taxonomy" id="522772"/>
    <lineage>
        <taxon>Bacteria</taxon>
        <taxon>Pseudomonadati</taxon>
        <taxon>Deferribacterota</taxon>
        <taxon>Deferribacteres</taxon>
        <taxon>Deferribacterales</taxon>
        <taxon>Geovibrionaceae</taxon>
        <taxon>Denitrovibrio</taxon>
    </lineage>
</organism>
<gene>
    <name evidence="1" type="primary">gatC</name>
    <name evidence="3" type="ordered locus">Dacet_2425</name>
</gene>
<dbReference type="KEGG" id="dap:Dacet_2425"/>
<evidence type="ECO:0000313" key="4">
    <source>
        <dbReference type="Proteomes" id="UP000002012"/>
    </source>
</evidence>
<evidence type="ECO:0000256" key="1">
    <source>
        <dbReference type="HAMAP-Rule" id="MF_00122"/>
    </source>
</evidence>
<keyword evidence="1" id="KW-0648">Protein biosynthesis</keyword>
<dbReference type="GO" id="GO:0006450">
    <property type="term" value="P:regulation of translational fidelity"/>
    <property type="evidence" value="ECO:0007669"/>
    <property type="project" value="InterPro"/>
</dbReference>
<sequence>MSETISIKDVKHIANLARLSFDEAGAEKLKDDLNSILGYVDKLNELDTSDVEPTSHTLDIYTVTRPDKAEPSLTNEEALANAPQSENAHFKVPKVME</sequence>
<dbReference type="NCBIfam" id="TIGR00135">
    <property type="entry name" value="gatC"/>
    <property type="match status" value="1"/>
</dbReference>
<keyword evidence="4" id="KW-1185">Reference proteome</keyword>
<dbReference type="PaxDb" id="522772-Dacet_2425"/>
<dbReference type="GO" id="GO:0070681">
    <property type="term" value="P:glutaminyl-tRNAGln biosynthesis via transamidation"/>
    <property type="evidence" value="ECO:0007669"/>
    <property type="project" value="TreeGrafter"/>
</dbReference>